<evidence type="ECO:0000313" key="1">
    <source>
        <dbReference type="EMBL" id="PNW80110.1"/>
    </source>
</evidence>
<reference evidence="1 2" key="1">
    <citation type="journal article" date="2007" name="Science">
        <title>The Chlamydomonas genome reveals the evolution of key animal and plant functions.</title>
        <authorList>
            <person name="Merchant S.S."/>
            <person name="Prochnik S.E."/>
            <person name="Vallon O."/>
            <person name="Harris E.H."/>
            <person name="Karpowicz S.J."/>
            <person name="Witman G.B."/>
            <person name="Terry A."/>
            <person name="Salamov A."/>
            <person name="Fritz-Laylin L.K."/>
            <person name="Marechal-Drouard L."/>
            <person name="Marshall W.F."/>
            <person name="Qu L.H."/>
            <person name="Nelson D.R."/>
            <person name="Sanderfoot A.A."/>
            <person name="Spalding M.H."/>
            <person name="Kapitonov V.V."/>
            <person name="Ren Q."/>
            <person name="Ferris P."/>
            <person name="Lindquist E."/>
            <person name="Shapiro H."/>
            <person name="Lucas S.M."/>
            <person name="Grimwood J."/>
            <person name="Schmutz J."/>
            <person name="Cardol P."/>
            <person name="Cerutti H."/>
            <person name="Chanfreau G."/>
            <person name="Chen C.L."/>
            <person name="Cognat V."/>
            <person name="Croft M.T."/>
            <person name="Dent R."/>
            <person name="Dutcher S."/>
            <person name="Fernandez E."/>
            <person name="Fukuzawa H."/>
            <person name="Gonzalez-Ballester D."/>
            <person name="Gonzalez-Halphen D."/>
            <person name="Hallmann A."/>
            <person name="Hanikenne M."/>
            <person name="Hippler M."/>
            <person name="Inwood W."/>
            <person name="Jabbari K."/>
            <person name="Kalanon M."/>
            <person name="Kuras R."/>
            <person name="Lefebvre P.A."/>
            <person name="Lemaire S.D."/>
            <person name="Lobanov A.V."/>
            <person name="Lohr M."/>
            <person name="Manuell A."/>
            <person name="Meier I."/>
            <person name="Mets L."/>
            <person name="Mittag M."/>
            <person name="Mittelmeier T."/>
            <person name="Moroney J.V."/>
            <person name="Moseley J."/>
            <person name="Napoli C."/>
            <person name="Nedelcu A.M."/>
            <person name="Niyogi K."/>
            <person name="Novoselov S.V."/>
            <person name="Paulsen I.T."/>
            <person name="Pazour G."/>
            <person name="Purton S."/>
            <person name="Ral J.P."/>
            <person name="Riano-Pachon D.M."/>
            <person name="Riekhof W."/>
            <person name="Rymarquis L."/>
            <person name="Schroda M."/>
            <person name="Stern D."/>
            <person name="Umen J."/>
            <person name="Willows R."/>
            <person name="Wilson N."/>
            <person name="Zimmer S.L."/>
            <person name="Allmer J."/>
            <person name="Balk J."/>
            <person name="Bisova K."/>
            <person name="Chen C.J."/>
            <person name="Elias M."/>
            <person name="Gendler K."/>
            <person name="Hauser C."/>
            <person name="Lamb M.R."/>
            <person name="Ledford H."/>
            <person name="Long J.C."/>
            <person name="Minagawa J."/>
            <person name="Page M.D."/>
            <person name="Pan J."/>
            <person name="Pootakham W."/>
            <person name="Roje S."/>
            <person name="Rose A."/>
            <person name="Stahlberg E."/>
            <person name="Terauchi A.M."/>
            <person name="Yang P."/>
            <person name="Ball S."/>
            <person name="Bowler C."/>
            <person name="Dieckmann C.L."/>
            <person name="Gladyshev V.N."/>
            <person name="Green P."/>
            <person name="Jorgensen R."/>
            <person name="Mayfield S."/>
            <person name="Mueller-Roeber B."/>
            <person name="Rajamani S."/>
            <person name="Sayre R.T."/>
            <person name="Brokstein P."/>
            <person name="Dubchak I."/>
            <person name="Goodstein D."/>
            <person name="Hornick L."/>
            <person name="Huang Y.W."/>
            <person name="Jhaveri J."/>
            <person name="Luo Y."/>
            <person name="Martinez D."/>
            <person name="Ngau W.C."/>
            <person name="Otillar B."/>
            <person name="Poliakov A."/>
            <person name="Porter A."/>
            <person name="Szajkowski L."/>
            <person name="Werner G."/>
            <person name="Zhou K."/>
            <person name="Grigoriev I.V."/>
            <person name="Rokhsar D.S."/>
            <person name="Grossman A.R."/>
        </authorList>
    </citation>
    <scope>NUCLEOTIDE SEQUENCE [LARGE SCALE GENOMIC DNA]</scope>
    <source>
        <strain evidence="2">CC-503</strain>
    </source>
</reference>
<dbReference type="InParanoid" id="A0A2K3DHU6"/>
<dbReference type="ExpressionAtlas" id="A0A2K3DHU6">
    <property type="expression patterns" value="baseline and differential"/>
</dbReference>
<dbReference type="GeneID" id="66054483"/>
<dbReference type="Proteomes" id="UP000006906">
    <property type="component" value="Chromosome 8"/>
</dbReference>
<name>A0A2K3DHU6_CHLRE</name>
<organism evidence="1 2">
    <name type="scientific">Chlamydomonas reinhardtii</name>
    <name type="common">Chlamydomonas smithii</name>
    <dbReference type="NCBI Taxonomy" id="3055"/>
    <lineage>
        <taxon>Eukaryota</taxon>
        <taxon>Viridiplantae</taxon>
        <taxon>Chlorophyta</taxon>
        <taxon>core chlorophytes</taxon>
        <taxon>Chlorophyceae</taxon>
        <taxon>CS clade</taxon>
        <taxon>Chlamydomonadales</taxon>
        <taxon>Chlamydomonadaceae</taxon>
        <taxon>Chlamydomonas</taxon>
    </lineage>
</organism>
<proteinExistence type="predicted"/>
<accession>A0A2K3DHU6</accession>
<dbReference type="KEGG" id="cre:CHLRE_08g378351v5"/>
<keyword evidence="2" id="KW-1185">Reference proteome</keyword>
<sequence length="155" mass="17058">MGYHSTLTTIVKYVLVQRIATPGDNYACLTCKWYWRYDITPPQTQGTGTNCRCSTDTAWAFPLKSTLNGFTAAQKTMLDNIPLGSPYPASTVYWSTRQDVGNAWGGFFRFAPTSGKVSTTASYTFDMCAGCAFNQIGDKGFIMGRLNMSFTNTNG</sequence>
<protein>
    <submittedName>
        <fullName evidence="1">Uncharacterized protein</fullName>
    </submittedName>
</protein>
<dbReference type="PaxDb" id="3055-EDP02682"/>
<dbReference type="OrthoDB" id="543833at2759"/>
<dbReference type="AlphaFoldDB" id="A0A2K3DHU6"/>
<dbReference type="Gramene" id="PNW80110">
    <property type="protein sequence ID" value="PNW80110"/>
    <property type="gene ID" value="CHLRE_08g378351v5"/>
</dbReference>
<dbReference type="EMBL" id="CM008969">
    <property type="protein sequence ID" value="PNW80110.1"/>
    <property type="molecule type" value="Genomic_DNA"/>
</dbReference>
<evidence type="ECO:0000313" key="2">
    <source>
        <dbReference type="Proteomes" id="UP000006906"/>
    </source>
</evidence>
<dbReference type="RefSeq" id="XP_042922215.1">
    <property type="nucleotide sequence ID" value="XM_043065214.1"/>
</dbReference>
<gene>
    <name evidence="1" type="ORF">CHLRE_08g378351v5</name>
</gene>